<keyword evidence="2" id="KW-0812">Transmembrane</keyword>
<dbReference type="EMBL" id="JARKIB010000340">
    <property type="protein sequence ID" value="KAJ7713597.1"/>
    <property type="molecule type" value="Genomic_DNA"/>
</dbReference>
<dbReference type="Proteomes" id="UP001215598">
    <property type="component" value="Unassembled WGS sequence"/>
</dbReference>
<evidence type="ECO:0000256" key="1">
    <source>
        <dbReference type="SAM" id="MobiDB-lite"/>
    </source>
</evidence>
<protein>
    <submittedName>
        <fullName evidence="3">Uncharacterized protein</fullName>
    </submittedName>
</protein>
<keyword evidence="4" id="KW-1185">Reference proteome</keyword>
<evidence type="ECO:0000313" key="3">
    <source>
        <dbReference type="EMBL" id="KAJ7713597.1"/>
    </source>
</evidence>
<gene>
    <name evidence="3" type="ORF">B0H16DRAFT_1743203</name>
</gene>
<sequence length="247" mass="26513">MFSAASGSTPDGLVQEGQVEGPNGADEKDTFSRGCHGGYDSGAGCIGLWAVRASRRLAVPSPHLAPFPIALSLGVDLLPFLQTPPLVPYKRMRTIPATRHAHVIHYLKGLYERRPEDEVGISGVDGLSGYIVCLFALLSISAVVFFASFHPHLEATRSRPANNGWVGGTMVRLLTLISSSPRLGAQGRVRVRNAPHISSSVLSSITFIFSSPENLNFLYGLILSSPHTQHPLPGLRGKRLRGRQGCG</sequence>
<evidence type="ECO:0000313" key="4">
    <source>
        <dbReference type="Proteomes" id="UP001215598"/>
    </source>
</evidence>
<keyword evidence="2" id="KW-1133">Transmembrane helix</keyword>
<evidence type="ECO:0000256" key="2">
    <source>
        <dbReference type="SAM" id="Phobius"/>
    </source>
</evidence>
<proteinExistence type="predicted"/>
<feature type="region of interest" description="Disordered" evidence="1">
    <location>
        <begin position="1"/>
        <end position="32"/>
    </location>
</feature>
<feature type="transmembrane region" description="Helical" evidence="2">
    <location>
        <begin position="127"/>
        <end position="149"/>
    </location>
</feature>
<dbReference type="AlphaFoldDB" id="A0AAD7H718"/>
<keyword evidence="2" id="KW-0472">Membrane</keyword>
<reference evidence="3" key="1">
    <citation type="submission" date="2023-03" db="EMBL/GenBank/DDBJ databases">
        <title>Massive genome expansion in bonnet fungi (Mycena s.s.) driven by repeated elements and novel gene families across ecological guilds.</title>
        <authorList>
            <consortium name="Lawrence Berkeley National Laboratory"/>
            <person name="Harder C.B."/>
            <person name="Miyauchi S."/>
            <person name="Viragh M."/>
            <person name="Kuo A."/>
            <person name="Thoen E."/>
            <person name="Andreopoulos B."/>
            <person name="Lu D."/>
            <person name="Skrede I."/>
            <person name="Drula E."/>
            <person name="Henrissat B."/>
            <person name="Morin E."/>
            <person name="Kohler A."/>
            <person name="Barry K."/>
            <person name="LaButti K."/>
            <person name="Morin E."/>
            <person name="Salamov A."/>
            <person name="Lipzen A."/>
            <person name="Mereny Z."/>
            <person name="Hegedus B."/>
            <person name="Baldrian P."/>
            <person name="Stursova M."/>
            <person name="Weitz H."/>
            <person name="Taylor A."/>
            <person name="Grigoriev I.V."/>
            <person name="Nagy L.G."/>
            <person name="Martin F."/>
            <person name="Kauserud H."/>
        </authorList>
    </citation>
    <scope>NUCLEOTIDE SEQUENCE</scope>
    <source>
        <strain evidence="3">CBHHK182m</strain>
    </source>
</reference>
<accession>A0AAD7H718</accession>
<comment type="caution">
    <text evidence="3">The sequence shown here is derived from an EMBL/GenBank/DDBJ whole genome shotgun (WGS) entry which is preliminary data.</text>
</comment>
<name>A0AAD7H718_9AGAR</name>
<organism evidence="3 4">
    <name type="scientific">Mycena metata</name>
    <dbReference type="NCBI Taxonomy" id="1033252"/>
    <lineage>
        <taxon>Eukaryota</taxon>
        <taxon>Fungi</taxon>
        <taxon>Dikarya</taxon>
        <taxon>Basidiomycota</taxon>
        <taxon>Agaricomycotina</taxon>
        <taxon>Agaricomycetes</taxon>
        <taxon>Agaricomycetidae</taxon>
        <taxon>Agaricales</taxon>
        <taxon>Marasmiineae</taxon>
        <taxon>Mycenaceae</taxon>
        <taxon>Mycena</taxon>
    </lineage>
</organism>